<dbReference type="Proteomes" id="UP000299102">
    <property type="component" value="Unassembled WGS sequence"/>
</dbReference>
<evidence type="ECO:0000313" key="1">
    <source>
        <dbReference type="EMBL" id="GBP89535.1"/>
    </source>
</evidence>
<dbReference type="EMBL" id="BGZK01002007">
    <property type="protein sequence ID" value="GBP89535.1"/>
    <property type="molecule type" value="Genomic_DNA"/>
</dbReference>
<proteinExistence type="predicted"/>
<accession>A0A4C1ZSF1</accession>
<keyword evidence="2" id="KW-1185">Reference proteome</keyword>
<name>A0A4C1ZSF1_EUMVA</name>
<comment type="caution">
    <text evidence="1">The sequence shown here is derived from an EMBL/GenBank/DDBJ whole genome shotgun (WGS) entry which is preliminary data.</text>
</comment>
<protein>
    <submittedName>
        <fullName evidence="1">Uncharacterized protein</fullName>
    </submittedName>
</protein>
<evidence type="ECO:0000313" key="2">
    <source>
        <dbReference type="Proteomes" id="UP000299102"/>
    </source>
</evidence>
<organism evidence="1 2">
    <name type="scientific">Eumeta variegata</name>
    <name type="common">Bagworm moth</name>
    <name type="synonym">Eumeta japonica</name>
    <dbReference type="NCBI Taxonomy" id="151549"/>
    <lineage>
        <taxon>Eukaryota</taxon>
        <taxon>Metazoa</taxon>
        <taxon>Ecdysozoa</taxon>
        <taxon>Arthropoda</taxon>
        <taxon>Hexapoda</taxon>
        <taxon>Insecta</taxon>
        <taxon>Pterygota</taxon>
        <taxon>Neoptera</taxon>
        <taxon>Endopterygota</taxon>
        <taxon>Lepidoptera</taxon>
        <taxon>Glossata</taxon>
        <taxon>Ditrysia</taxon>
        <taxon>Tineoidea</taxon>
        <taxon>Psychidae</taxon>
        <taxon>Oiketicinae</taxon>
        <taxon>Eumeta</taxon>
    </lineage>
</organism>
<dbReference type="AlphaFoldDB" id="A0A4C1ZSF1"/>
<reference evidence="1 2" key="1">
    <citation type="journal article" date="2019" name="Commun. Biol.">
        <title>The bagworm genome reveals a unique fibroin gene that provides high tensile strength.</title>
        <authorList>
            <person name="Kono N."/>
            <person name="Nakamura H."/>
            <person name="Ohtoshi R."/>
            <person name="Tomita M."/>
            <person name="Numata K."/>
            <person name="Arakawa K."/>
        </authorList>
    </citation>
    <scope>NUCLEOTIDE SEQUENCE [LARGE SCALE GENOMIC DNA]</scope>
</reference>
<gene>
    <name evidence="1" type="ORF">EVAR_55213_1</name>
</gene>
<sequence length="129" mass="14171">MFISRLPNSIWRSLRGGARPDERSRGLPRTLSPYEDFTSTNVADTRARDEGFPGIRDESACVNNFRGFAASAHRQGGSVTRFTSFVSRHAFTSLNFERNSTRIVLGLGFDTPEEAHVGPHKAAGGRTDG</sequence>